<gene>
    <name evidence="1" type="ordered locus">Xcel_0509</name>
</gene>
<protein>
    <recommendedName>
        <fullName evidence="3">GCN5-related N-acetyltransferase</fullName>
    </recommendedName>
</protein>
<reference evidence="2" key="1">
    <citation type="submission" date="2009-11" db="EMBL/GenBank/DDBJ databases">
        <title>The complete chromosome of Xylanimonas cellulosilytica DSM 15894.</title>
        <authorList>
            <consortium name="US DOE Joint Genome Institute (JGI-PGF)"/>
            <person name="Lucas S."/>
            <person name="Copeland A."/>
            <person name="Lapidus A."/>
            <person name="Glavina del Rio T."/>
            <person name="Dalin E."/>
            <person name="Tice H."/>
            <person name="Bruce D."/>
            <person name="Goodwin L."/>
            <person name="Pitluck S."/>
            <person name="Kyrpides N."/>
            <person name="Mavromatis K."/>
            <person name="Ivanova N."/>
            <person name="Mikhailova N."/>
            <person name="Foster B."/>
            <person name="Clum A."/>
            <person name="Brettin T."/>
            <person name="Detter J.C."/>
            <person name="Han C."/>
            <person name="Larimer F."/>
            <person name="Land M."/>
            <person name="Hauser L."/>
            <person name="Markowitz V."/>
            <person name="Cheng J.F."/>
            <person name="Hugenholtz P."/>
            <person name="Woyke T."/>
            <person name="Wu D."/>
            <person name="Gehrich-Schroeter G."/>
            <person name="Schneider S."/>
            <person name="Pukall S.R."/>
            <person name="Klenk H.P."/>
            <person name="Eisen J.A."/>
        </authorList>
    </citation>
    <scope>NUCLEOTIDE SEQUENCE [LARGE SCALE GENOMIC DNA]</scope>
    <source>
        <strain evidence="2">DSM 15894 / CECT 5975 / LMG 20990 / XIL07</strain>
    </source>
</reference>
<evidence type="ECO:0008006" key="3">
    <source>
        <dbReference type="Google" id="ProtNLM"/>
    </source>
</evidence>
<dbReference type="AlphaFoldDB" id="D1BW45"/>
<dbReference type="KEGG" id="xce:Xcel_0509"/>
<dbReference type="InterPro" id="IPR016181">
    <property type="entry name" value="Acyl_CoA_acyltransferase"/>
</dbReference>
<dbReference type="HOGENOM" id="CLU_133692_1_0_11"/>
<dbReference type="eggNOG" id="ENOG503474A">
    <property type="taxonomic scope" value="Bacteria"/>
</dbReference>
<organism evidence="1 2">
    <name type="scientific">Xylanimonas cellulosilytica (strain DSM 15894 / JCM 12276 / CECT 5975 / KCTC 9989 / LMG 20990 / NBRC 107835 / XIL07)</name>
    <dbReference type="NCBI Taxonomy" id="446471"/>
    <lineage>
        <taxon>Bacteria</taxon>
        <taxon>Bacillati</taxon>
        <taxon>Actinomycetota</taxon>
        <taxon>Actinomycetes</taxon>
        <taxon>Micrococcales</taxon>
        <taxon>Promicromonosporaceae</taxon>
        <taxon>Xylanimonas</taxon>
    </lineage>
</organism>
<evidence type="ECO:0000313" key="2">
    <source>
        <dbReference type="Proteomes" id="UP000002255"/>
    </source>
</evidence>
<dbReference type="Proteomes" id="UP000002255">
    <property type="component" value="Chromosome"/>
</dbReference>
<name>D1BW45_XYLCX</name>
<dbReference type="OrthoDB" id="4725120at2"/>
<evidence type="ECO:0000313" key="1">
    <source>
        <dbReference type="EMBL" id="ACZ29548.1"/>
    </source>
</evidence>
<keyword evidence="2" id="KW-1185">Reference proteome</keyword>
<accession>D1BW45</accession>
<dbReference type="Gene3D" id="3.40.630.30">
    <property type="match status" value="1"/>
</dbReference>
<dbReference type="EMBL" id="CP001821">
    <property type="protein sequence ID" value="ACZ29548.1"/>
    <property type="molecule type" value="Genomic_DNA"/>
</dbReference>
<dbReference type="SUPFAM" id="SSF55729">
    <property type="entry name" value="Acyl-CoA N-acyltransferases (Nat)"/>
    <property type="match status" value="1"/>
</dbReference>
<sequence>MVELVAVTRPLPDAPGFQFRNRWVDYALYTPGRYTTYSAMQSGQEVARLEIDWKSGLYEGMDPVDGPLLEIEFLDVQEEWRRRGIGTLTVHEVARTHPGHRLMARSEDADDFWGSFGWARHDHADGPRWYRPIYLAPEGWR</sequence>
<dbReference type="RefSeq" id="WP_012877292.1">
    <property type="nucleotide sequence ID" value="NC_013530.1"/>
</dbReference>
<reference evidence="1 2" key="2">
    <citation type="journal article" date="2010" name="Stand. Genomic Sci.">
        <title>Complete genome sequence of Xylanimonas cellulosilytica type strain (XIL07).</title>
        <authorList>
            <person name="Foster B."/>
            <person name="Pukall R."/>
            <person name="Abt B."/>
            <person name="Nolan M."/>
            <person name="Glavina Del Rio T."/>
            <person name="Chen F."/>
            <person name="Lucas S."/>
            <person name="Tice H."/>
            <person name="Pitluck S."/>
            <person name="Cheng J.-F."/>
            <person name="Chertkov O."/>
            <person name="Brettin T."/>
            <person name="Han C."/>
            <person name="Detter J.C."/>
            <person name="Bruce D."/>
            <person name="Goodwin L."/>
            <person name="Ivanova N."/>
            <person name="Mavromatis K."/>
            <person name="Pati A."/>
            <person name="Mikhailova N."/>
            <person name="Chen A."/>
            <person name="Palaniappan K."/>
            <person name="Land M."/>
            <person name="Hauser L."/>
            <person name="Chang Y.-J."/>
            <person name="Jeffries C.D."/>
            <person name="Chain P."/>
            <person name="Rohde M."/>
            <person name="Goeker M."/>
            <person name="Bristow J."/>
            <person name="Eisen J.A."/>
            <person name="Markowitz V."/>
            <person name="Hugenholtz P."/>
            <person name="Kyrpides N.C."/>
            <person name="Klenk H.-P."/>
            <person name="Lapidus A."/>
        </authorList>
    </citation>
    <scope>NUCLEOTIDE SEQUENCE [LARGE SCALE GENOMIC DNA]</scope>
    <source>
        <strain evidence="2">DSM 15894 / CECT 5975 / LMG 20990 / XIL07</strain>
    </source>
</reference>
<proteinExistence type="predicted"/>